<comment type="caution">
    <text evidence="2">The sequence shown here is derived from an EMBL/GenBank/DDBJ whole genome shotgun (WGS) entry which is preliminary data.</text>
</comment>
<feature type="region of interest" description="Disordered" evidence="1">
    <location>
        <begin position="1"/>
        <end position="324"/>
    </location>
</feature>
<dbReference type="RefSeq" id="XP_062754906.1">
    <property type="nucleotide sequence ID" value="XM_062900631.1"/>
</dbReference>
<keyword evidence="3" id="KW-1185">Reference proteome</keyword>
<feature type="compositionally biased region" description="Basic and acidic residues" evidence="1">
    <location>
        <begin position="146"/>
        <end position="155"/>
    </location>
</feature>
<reference evidence="2" key="1">
    <citation type="submission" date="2023-11" db="EMBL/GenBank/DDBJ databases">
        <title>The genome sequences of three competitors of mushroom-forming fungi.</title>
        <authorList>
            <person name="Beijen E."/>
            <person name="Ohm R.A."/>
        </authorList>
    </citation>
    <scope>NUCLEOTIDE SEQUENCE</scope>
    <source>
        <strain evidence="2">CBS 100526</strain>
    </source>
</reference>
<organism evidence="2 3">
    <name type="scientific">Trichoderma aggressivum f. europaeum</name>
    <dbReference type="NCBI Taxonomy" id="173218"/>
    <lineage>
        <taxon>Eukaryota</taxon>
        <taxon>Fungi</taxon>
        <taxon>Dikarya</taxon>
        <taxon>Ascomycota</taxon>
        <taxon>Pezizomycotina</taxon>
        <taxon>Sordariomycetes</taxon>
        <taxon>Hypocreomycetidae</taxon>
        <taxon>Hypocreales</taxon>
        <taxon>Hypocreaceae</taxon>
        <taxon>Trichoderma</taxon>
    </lineage>
</organism>
<sequence length="582" mass="64591">MSRNIRQKYPATAAKAQKRRRGSDTSSSLDLSDEEGYSAVEDISDSEDNDEEDVTAVEEAIIVTEGRSPSSHAPRPQPDEEEEEEEEDGDEDDAEEEAEDEDDDADDLPDDGDADDASWAGILSDVDDGNASDFYHDSNAFASDPIIERHVRFDVPDSDSDSTETEDDHADLFPDIFVSQNSLDPSFRKELEHDPDESSGSNSFWDYHGQYEEGGEEEEDSESDAEEVVRQLSDDETSPTAMPTPSAASVVENFTPTFEESLELDGYESDGDTTDEEDIPEPVIRKRTRRQSNTMSDEASDSEADSPVKPERGQPRVGRFNLDRSDKKPIAVLNPLTRKMMIFTPHRRRQLDLSPEQFNFPWAIEDQSSPLLSNSANMMLSAMFSSNTFGDFINAQAMGPAEAFFPFQSTANGDDSSTSPSMEDEDEDEDDEEKLNINDFITFGEADDDESSGDEGNDDNWGASPKRPTTASGEILSHLNSDTVGAFRRNQINQQLILSNQATQDSLAFSGPYNYTALRGLKSDRFDTAAVPLTPIRRHKKQLSDRAPPESTSTKRKATGEANGSNHKRHRSISSDVNFLRI</sequence>
<dbReference type="GeneID" id="87920535"/>
<evidence type="ECO:0000313" key="3">
    <source>
        <dbReference type="Proteomes" id="UP001273209"/>
    </source>
</evidence>
<name>A0AAE1J822_9HYPO</name>
<feature type="compositionally biased region" description="Acidic residues" evidence="1">
    <location>
        <begin position="79"/>
        <end position="116"/>
    </location>
</feature>
<proteinExistence type="predicted"/>
<feature type="compositionally biased region" description="Polar residues" evidence="1">
    <location>
        <begin position="238"/>
        <end position="258"/>
    </location>
</feature>
<dbReference type="Proteomes" id="UP001273209">
    <property type="component" value="Unassembled WGS sequence"/>
</dbReference>
<feature type="region of interest" description="Disordered" evidence="1">
    <location>
        <begin position="406"/>
        <end position="473"/>
    </location>
</feature>
<feature type="compositionally biased region" description="Polar residues" evidence="1">
    <location>
        <begin position="407"/>
        <end position="421"/>
    </location>
</feature>
<dbReference type="EMBL" id="JAWRVG010000023">
    <property type="protein sequence ID" value="KAK4071388.1"/>
    <property type="molecule type" value="Genomic_DNA"/>
</dbReference>
<accession>A0AAE1J822</accession>
<dbReference type="AlphaFoldDB" id="A0AAE1J822"/>
<evidence type="ECO:0000256" key="1">
    <source>
        <dbReference type="SAM" id="MobiDB-lite"/>
    </source>
</evidence>
<feature type="compositionally biased region" description="Acidic residues" evidence="1">
    <location>
        <begin position="445"/>
        <end position="458"/>
    </location>
</feature>
<evidence type="ECO:0000313" key="2">
    <source>
        <dbReference type="EMBL" id="KAK4071388.1"/>
    </source>
</evidence>
<feature type="compositionally biased region" description="Acidic residues" evidence="1">
    <location>
        <begin position="31"/>
        <end position="56"/>
    </location>
</feature>
<feature type="region of interest" description="Disordered" evidence="1">
    <location>
        <begin position="537"/>
        <end position="582"/>
    </location>
</feature>
<feature type="compositionally biased region" description="Acidic residues" evidence="1">
    <location>
        <begin position="213"/>
        <end position="226"/>
    </location>
</feature>
<feature type="compositionally biased region" description="Acidic residues" evidence="1">
    <location>
        <begin position="422"/>
        <end position="433"/>
    </location>
</feature>
<feature type="compositionally biased region" description="Acidic residues" evidence="1">
    <location>
        <begin position="156"/>
        <end position="169"/>
    </location>
</feature>
<feature type="compositionally biased region" description="Acidic residues" evidence="1">
    <location>
        <begin position="260"/>
        <end position="280"/>
    </location>
</feature>
<protein>
    <submittedName>
        <fullName evidence="2">Uncharacterized protein</fullName>
    </submittedName>
</protein>
<gene>
    <name evidence="2" type="ORF">Triagg1_6049</name>
</gene>